<accession>A0ABS8RSX8</accession>
<dbReference type="EMBL" id="JACEIK010000110">
    <property type="protein sequence ID" value="MCD7449910.1"/>
    <property type="molecule type" value="Genomic_DNA"/>
</dbReference>
<dbReference type="Pfam" id="PF01936">
    <property type="entry name" value="NYN"/>
    <property type="match status" value="1"/>
</dbReference>
<gene>
    <name evidence="2" type="ORF">HAX54_002214</name>
</gene>
<name>A0ABS8RSX8_DATST</name>
<organism evidence="2 3">
    <name type="scientific">Datura stramonium</name>
    <name type="common">Jimsonweed</name>
    <name type="synonym">Common thornapple</name>
    <dbReference type="NCBI Taxonomy" id="4076"/>
    <lineage>
        <taxon>Eukaryota</taxon>
        <taxon>Viridiplantae</taxon>
        <taxon>Streptophyta</taxon>
        <taxon>Embryophyta</taxon>
        <taxon>Tracheophyta</taxon>
        <taxon>Spermatophyta</taxon>
        <taxon>Magnoliopsida</taxon>
        <taxon>eudicotyledons</taxon>
        <taxon>Gunneridae</taxon>
        <taxon>Pentapetalae</taxon>
        <taxon>asterids</taxon>
        <taxon>lamiids</taxon>
        <taxon>Solanales</taxon>
        <taxon>Solanaceae</taxon>
        <taxon>Solanoideae</taxon>
        <taxon>Datureae</taxon>
        <taxon>Datura</taxon>
    </lineage>
</organism>
<feature type="domain" description="NYN" evidence="1">
    <location>
        <begin position="94"/>
        <end position="142"/>
    </location>
</feature>
<protein>
    <recommendedName>
        <fullName evidence="1">NYN domain-containing protein</fullName>
    </recommendedName>
</protein>
<sequence>MICGCSSPGMKCLCGQKLPRSIIDLPAEFAPFLRANEELPSVVEQGLTNEFSGFLTETRISISTLQLIDSFVFRLPGTTQSLVETSDGRLQGCQRTGVKLIDVPNGRKDAADKAILVDMLFALTILHPSIMLISGDVDFAPGVGVSSALCNAEVCMGLGYVARGEGFVPPAKALIPCRGGVSDIVGF</sequence>
<keyword evidence="3" id="KW-1185">Reference proteome</keyword>
<dbReference type="Proteomes" id="UP000823775">
    <property type="component" value="Unassembled WGS sequence"/>
</dbReference>
<proteinExistence type="predicted"/>
<dbReference type="InterPro" id="IPR021139">
    <property type="entry name" value="NYN"/>
</dbReference>
<reference evidence="2 3" key="1">
    <citation type="journal article" date="2021" name="BMC Genomics">
        <title>Datura genome reveals duplications of psychoactive alkaloid biosynthetic genes and high mutation rate following tissue culture.</title>
        <authorList>
            <person name="Rajewski A."/>
            <person name="Carter-House D."/>
            <person name="Stajich J."/>
            <person name="Litt A."/>
        </authorList>
    </citation>
    <scope>NUCLEOTIDE SEQUENCE [LARGE SCALE GENOMIC DNA]</scope>
    <source>
        <strain evidence="2">AR-01</strain>
    </source>
</reference>
<evidence type="ECO:0000259" key="1">
    <source>
        <dbReference type="Pfam" id="PF01936"/>
    </source>
</evidence>
<evidence type="ECO:0000313" key="2">
    <source>
        <dbReference type="EMBL" id="MCD7449910.1"/>
    </source>
</evidence>
<evidence type="ECO:0000313" key="3">
    <source>
        <dbReference type="Proteomes" id="UP000823775"/>
    </source>
</evidence>
<comment type="caution">
    <text evidence="2">The sequence shown here is derived from an EMBL/GenBank/DDBJ whole genome shotgun (WGS) entry which is preliminary data.</text>
</comment>